<proteinExistence type="predicted"/>
<organism evidence="2 3">
    <name type="scientific">Oryza meyeriana var. granulata</name>
    <dbReference type="NCBI Taxonomy" id="110450"/>
    <lineage>
        <taxon>Eukaryota</taxon>
        <taxon>Viridiplantae</taxon>
        <taxon>Streptophyta</taxon>
        <taxon>Embryophyta</taxon>
        <taxon>Tracheophyta</taxon>
        <taxon>Spermatophyta</taxon>
        <taxon>Magnoliopsida</taxon>
        <taxon>Liliopsida</taxon>
        <taxon>Poales</taxon>
        <taxon>Poaceae</taxon>
        <taxon>BOP clade</taxon>
        <taxon>Oryzoideae</taxon>
        <taxon>Oryzeae</taxon>
        <taxon>Oryzinae</taxon>
        <taxon>Oryza</taxon>
        <taxon>Oryza meyeriana</taxon>
    </lineage>
</organism>
<feature type="region of interest" description="Disordered" evidence="1">
    <location>
        <begin position="59"/>
        <end position="128"/>
    </location>
</feature>
<dbReference type="Proteomes" id="UP000479710">
    <property type="component" value="Unassembled WGS sequence"/>
</dbReference>
<gene>
    <name evidence="2" type="ORF">E2562_002039</name>
</gene>
<dbReference type="AlphaFoldDB" id="A0A6G1ECE6"/>
<accession>A0A6G1ECE6</accession>
<keyword evidence="3" id="KW-1185">Reference proteome</keyword>
<evidence type="ECO:0000313" key="2">
    <source>
        <dbReference type="EMBL" id="KAF0922785.1"/>
    </source>
</evidence>
<sequence>MYLVMSRSGDPINQGKWQSDGLLEQYTKQRVVVAAFGQAGEVDQHAAAAEGALVQQQQYTAGEHMPRKAAKSGHCDSPRPNAIPDQVCRCHDRRKARGGEGGSGDHAPVGQRGVRDAIPRAWRGGGVD</sequence>
<dbReference type="EMBL" id="SPHZ02000003">
    <property type="protein sequence ID" value="KAF0922785.1"/>
    <property type="molecule type" value="Genomic_DNA"/>
</dbReference>
<reference evidence="2 3" key="1">
    <citation type="submission" date="2019-11" db="EMBL/GenBank/DDBJ databases">
        <title>Whole genome sequence of Oryza granulata.</title>
        <authorList>
            <person name="Li W."/>
        </authorList>
    </citation>
    <scope>NUCLEOTIDE SEQUENCE [LARGE SCALE GENOMIC DNA]</scope>
    <source>
        <strain evidence="3">cv. Menghai</strain>
        <tissue evidence="2">Leaf</tissue>
    </source>
</reference>
<protein>
    <submittedName>
        <fullName evidence="2">Uncharacterized protein</fullName>
    </submittedName>
</protein>
<comment type="caution">
    <text evidence="2">The sequence shown here is derived from an EMBL/GenBank/DDBJ whole genome shotgun (WGS) entry which is preliminary data.</text>
</comment>
<name>A0A6G1ECE6_9ORYZ</name>
<evidence type="ECO:0000313" key="3">
    <source>
        <dbReference type="Proteomes" id="UP000479710"/>
    </source>
</evidence>
<evidence type="ECO:0000256" key="1">
    <source>
        <dbReference type="SAM" id="MobiDB-lite"/>
    </source>
</evidence>